<keyword evidence="7" id="KW-0418">Kinase</keyword>
<comment type="similarity">
    <text evidence="2">Belongs to the UDPGP type 2 family.</text>
</comment>
<dbReference type="GO" id="GO:0009536">
    <property type="term" value="C:plastid"/>
    <property type="evidence" value="ECO:0007669"/>
    <property type="project" value="UniProtKB-SubCell"/>
</dbReference>
<dbReference type="InterPro" id="IPR029044">
    <property type="entry name" value="Nucleotide-diphossugar_trans"/>
</dbReference>
<organism evidence="13 14">
    <name type="scientific">Triparma columacea</name>
    <dbReference type="NCBI Taxonomy" id="722753"/>
    <lineage>
        <taxon>Eukaryota</taxon>
        <taxon>Sar</taxon>
        <taxon>Stramenopiles</taxon>
        <taxon>Ochrophyta</taxon>
        <taxon>Bolidophyceae</taxon>
        <taxon>Parmales</taxon>
        <taxon>Triparmaceae</taxon>
        <taxon>Triparma</taxon>
    </lineage>
</organism>
<gene>
    <name evidence="13" type="ORF">TrCOL_g12863</name>
</gene>
<dbReference type="Proteomes" id="UP001165065">
    <property type="component" value="Unassembled WGS sequence"/>
</dbReference>
<dbReference type="EC" id="2.7.7.9" evidence="3"/>
<protein>
    <recommendedName>
        <fullName evidence="3">UTP--glucose-1-phosphate uridylyltransferase</fullName>
        <ecNumber evidence="3">2.7.7.9</ecNumber>
    </recommendedName>
</protein>
<dbReference type="Gene3D" id="3.30.70.890">
    <property type="entry name" value="GHMP kinase, C-terminal domain"/>
    <property type="match status" value="1"/>
</dbReference>
<evidence type="ECO:0000256" key="4">
    <source>
        <dbReference type="ARBA" id="ARBA00022679"/>
    </source>
</evidence>
<dbReference type="SUPFAM" id="SSF54211">
    <property type="entry name" value="Ribosomal protein S5 domain 2-like"/>
    <property type="match status" value="1"/>
</dbReference>
<evidence type="ECO:0000256" key="10">
    <source>
        <dbReference type="SAM" id="MobiDB-lite"/>
    </source>
</evidence>
<dbReference type="PANTHER" id="PTHR43197">
    <property type="entry name" value="UTP--GLUCOSE-1-PHOSPHATE URIDYLYLTRANSFERASE"/>
    <property type="match status" value="1"/>
</dbReference>
<feature type="domain" description="GHMP kinase N-terminal" evidence="11">
    <location>
        <begin position="143"/>
        <end position="227"/>
    </location>
</feature>
<dbReference type="InterPro" id="IPR036554">
    <property type="entry name" value="GHMP_kinase_C_sf"/>
</dbReference>
<dbReference type="Pfam" id="PF00288">
    <property type="entry name" value="GHMP_kinases_N"/>
    <property type="match status" value="1"/>
</dbReference>
<comment type="subcellular location">
    <subcellularLocation>
        <location evidence="1">Plastid</location>
    </subcellularLocation>
</comment>
<evidence type="ECO:0000256" key="2">
    <source>
        <dbReference type="ARBA" id="ARBA00006890"/>
    </source>
</evidence>
<feature type="region of interest" description="Disordered" evidence="10">
    <location>
        <begin position="1"/>
        <end position="22"/>
    </location>
</feature>
<dbReference type="GO" id="GO:0016301">
    <property type="term" value="F:kinase activity"/>
    <property type="evidence" value="ECO:0007669"/>
    <property type="project" value="UniProtKB-KW"/>
</dbReference>
<evidence type="ECO:0000256" key="7">
    <source>
        <dbReference type="ARBA" id="ARBA00022777"/>
    </source>
</evidence>
<feature type="domain" description="Nucleotidyl transferase" evidence="12">
    <location>
        <begin position="408"/>
        <end position="669"/>
    </location>
</feature>
<dbReference type="Gene3D" id="3.30.230.10">
    <property type="match status" value="1"/>
</dbReference>
<keyword evidence="4" id="KW-0808">Transferase</keyword>
<comment type="caution">
    <text evidence="13">The sequence shown here is derived from an EMBL/GenBank/DDBJ whole genome shotgun (WGS) entry which is preliminary data.</text>
</comment>
<evidence type="ECO:0000256" key="6">
    <source>
        <dbReference type="ARBA" id="ARBA00022741"/>
    </source>
</evidence>
<dbReference type="SUPFAM" id="SSF53448">
    <property type="entry name" value="Nucleotide-diphospho-sugar transferases"/>
    <property type="match status" value="1"/>
</dbReference>
<dbReference type="GO" id="GO:0006011">
    <property type="term" value="P:UDP-alpha-D-glucose metabolic process"/>
    <property type="evidence" value="ECO:0007669"/>
    <property type="project" value="InterPro"/>
</dbReference>
<dbReference type="InterPro" id="IPR014721">
    <property type="entry name" value="Ribsml_uS5_D2-typ_fold_subgr"/>
</dbReference>
<keyword evidence="5" id="KW-0548">Nucleotidyltransferase</keyword>
<dbReference type="InterPro" id="IPR005771">
    <property type="entry name" value="GalU_uridylyltTrfase_bac/arc"/>
</dbReference>
<comment type="catalytic activity">
    <reaction evidence="9">
        <text>alpha-D-glucose 1-phosphate + UTP + H(+) = UDP-alpha-D-glucose + diphosphate</text>
        <dbReference type="Rhea" id="RHEA:19889"/>
        <dbReference type="ChEBI" id="CHEBI:15378"/>
        <dbReference type="ChEBI" id="CHEBI:33019"/>
        <dbReference type="ChEBI" id="CHEBI:46398"/>
        <dbReference type="ChEBI" id="CHEBI:58601"/>
        <dbReference type="ChEBI" id="CHEBI:58885"/>
        <dbReference type="EC" id="2.7.7.9"/>
    </reaction>
</comment>
<dbReference type="InterPro" id="IPR005835">
    <property type="entry name" value="NTP_transferase_dom"/>
</dbReference>
<dbReference type="SUPFAM" id="SSF55060">
    <property type="entry name" value="GHMP Kinase, C-terminal domain"/>
    <property type="match status" value="1"/>
</dbReference>
<dbReference type="InterPro" id="IPR006203">
    <property type="entry name" value="GHMP_knse_ATP-bd_CS"/>
</dbReference>
<evidence type="ECO:0000259" key="12">
    <source>
        <dbReference type="Pfam" id="PF00483"/>
    </source>
</evidence>
<evidence type="ECO:0000256" key="5">
    <source>
        <dbReference type="ARBA" id="ARBA00022695"/>
    </source>
</evidence>
<dbReference type="Pfam" id="PF00483">
    <property type="entry name" value="NTP_transferase"/>
    <property type="match status" value="1"/>
</dbReference>
<evidence type="ECO:0000256" key="1">
    <source>
        <dbReference type="ARBA" id="ARBA00004474"/>
    </source>
</evidence>
<dbReference type="AlphaFoldDB" id="A0A9W7GFP1"/>
<dbReference type="InterPro" id="IPR020568">
    <property type="entry name" value="Ribosomal_Su5_D2-typ_SF"/>
</dbReference>
<accession>A0A9W7GFP1</accession>
<evidence type="ECO:0000256" key="8">
    <source>
        <dbReference type="ARBA" id="ARBA00022840"/>
    </source>
</evidence>
<evidence type="ECO:0000313" key="14">
    <source>
        <dbReference type="Proteomes" id="UP001165065"/>
    </source>
</evidence>
<proteinExistence type="inferred from homology"/>
<dbReference type="PANTHER" id="PTHR43197:SF1">
    <property type="entry name" value="UTP--GLUCOSE-1-PHOSPHATE URIDYLYLTRANSFERASE"/>
    <property type="match status" value="1"/>
</dbReference>
<dbReference type="GO" id="GO:0005524">
    <property type="term" value="F:ATP binding"/>
    <property type="evidence" value="ECO:0007669"/>
    <property type="project" value="UniProtKB-KW"/>
</dbReference>
<evidence type="ECO:0000256" key="3">
    <source>
        <dbReference type="ARBA" id="ARBA00012415"/>
    </source>
</evidence>
<name>A0A9W7GFP1_9STRA</name>
<reference evidence="14" key="1">
    <citation type="journal article" date="2023" name="Commun. Biol.">
        <title>Genome analysis of Parmales, the sister group of diatoms, reveals the evolutionary specialization of diatoms from phago-mixotrophs to photoautotrophs.</title>
        <authorList>
            <person name="Ban H."/>
            <person name="Sato S."/>
            <person name="Yoshikawa S."/>
            <person name="Yamada K."/>
            <person name="Nakamura Y."/>
            <person name="Ichinomiya M."/>
            <person name="Sato N."/>
            <person name="Blanc-Mathieu R."/>
            <person name="Endo H."/>
            <person name="Kuwata A."/>
            <person name="Ogata H."/>
        </authorList>
    </citation>
    <scope>NUCLEOTIDE SEQUENCE [LARGE SCALE GENOMIC DNA]</scope>
</reference>
<evidence type="ECO:0000256" key="9">
    <source>
        <dbReference type="ARBA" id="ARBA00048128"/>
    </source>
</evidence>
<evidence type="ECO:0000313" key="13">
    <source>
        <dbReference type="EMBL" id="GMI42886.1"/>
    </source>
</evidence>
<evidence type="ECO:0000259" key="11">
    <source>
        <dbReference type="Pfam" id="PF00288"/>
    </source>
</evidence>
<keyword evidence="6" id="KW-0547">Nucleotide-binding</keyword>
<dbReference type="EMBL" id="BRYA01000183">
    <property type="protein sequence ID" value="GMI42886.1"/>
    <property type="molecule type" value="Genomic_DNA"/>
</dbReference>
<dbReference type="PRINTS" id="PR00959">
    <property type="entry name" value="MEVGALKINASE"/>
</dbReference>
<dbReference type="InterPro" id="IPR006204">
    <property type="entry name" value="GHMP_kinase_N_dom"/>
</dbReference>
<dbReference type="Gene3D" id="3.90.550.10">
    <property type="entry name" value="Spore Coat Polysaccharide Biosynthesis Protein SpsA, Chain A"/>
    <property type="match status" value="1"/>
</dbReference>
<sequence>MPLSDGDKPRSRSDSTNNGGSVRSYQDPWIDLFVPGRICLFGEHTDWAGNFRRFNSEIKVGSTIVSGTNQGIHAQARKHKNSIIVHTVIPDTVDAKSLIRDEQEHGYLVTVVEGEPYTKATFRAPMNLDVLRSIASSGTFFSYAAGVAYKILQDYKVSGIEINCYRCTLPVAKGLSSSAAACVLVARSFNRLFNLRGTTRFEMENAYRGENLTPSRCGRMDQACAFGNRPVVMNYDADDLECKEISVGKPLHYLLVDLAYPGKSTTLILQGLQSAYPFPQNEQERNAHKLFGETNLDIVKRAIEALKVGDAKKLGELMWEAQEEFDEHAKPLCPSQLTMPILYSLIKHPDLQPLIHGAKGVGSQGDGTAQLLCKTEESREEVMKVISQAFPNMSTLPLTLEPTGKVRKAVVLAAGFSHSHYPVTASTSVSLFPIVSGNISKPAVLLHVEQLDEAGVEEIGIVVMKTDVFAMENLFHNKLEEQKYRKLNDGQKAYARKLSRLGLKVTIIVQDLQEGMGHAVVTAEEFVSDEPFILVIAHHLMSSTLAGKNCFEQTLDAFDRGGGVDTLAVRTVSESHVSSYGIIACGEIGKGDEKGIRKVAKIAEKPSSSFAAANLVTPGLKENLFFSVFGIYVLKPHIFSIIKTMINTNCRSSGGTFSLTEALMQSQKHHEINAVQVEGKRYDLTNPARYAAAVAHFAGN</sequence>
<dbReference type="PROSITE" id="PS00627">
    <property type="entry name" value="GHMP_KINASES_ATP"/>
    <property type="match status" value="1"/>
</dbReference>
<dbReference type="GO" id="GO:0003983">
    <property type="term" value="F:UTP:glucose-1-phosphate uridylyltransferase activity"/>
    <property type="evidence" value="ECO:0007669"/>
    <property type="project" value="UniProtKB-EC"/>
</dbReference>
<dbReference type="OrthoDB" id="188923at2759"/>
<keyword evidence="8" id="KW-0067">ATP-binding</keyword>
<keyword evidence="14" id="KW-1185">Reference proteome</keyword>
<feature type="compositionally biased region" description="Basic and acidic residues" evidence="10">
    <location>
        <begin position="1"/>
        <end position="13"/>
    </location>
</feature>